<evidence type="ECO:0000256" key="5">
    <source>
        <dbReference type="ARBA" id="ARBA00022989"/>
    </source>
</evidence>
<reference evidence="9 10" key="1">
    <citation type="submission" date="2019-06" db="EMBL/GenBank/DDBJ databases">
        <title>Whole genome shotgun sequence of Paenarthrobacter aurescens NBRC 12136.</title>
        <authorList>
            <person name="Hosoyama A."/>
            <person name="Uohara A."/>
            <person name="Ohji S."/>
            <person name="Ichikawa N."/>
        </authorList>
    </citation>
    <scope>NUCLEOTIDE SEQUENCE [LARGE SCALE GENOMIC DNA]</scope>
    <source>
        <strain evidence="9 10">NBRC 12136</strain>
    </source>
</reference>
<dbReference type="Pfam" id="PF02163">
    <property type="entry name" value="Peptidase_M50"/>
    <property type="match status" value="1"/>
</dbReference>
<feature type="transmembrane region" description="Helical" evidence="7">
    <location>
        <begin position="595"/>
        <end position="620"/>
    </location>
</feature>
<keyword evidence="10" id="KW-1185">Reference proteome</keyword>
<feature type="transmembrane region" description="Helical" evidence="7">
    <location>
        <begin position="823"/>
        <end position="842"/>
    </location>
</feature>
<evidence type="ECO:0000313" key="9">
    <source>
        <dbReference type="EMBL" id="GEB17464.1"/>
    </source>
</evidence>
<evidence type="ECO:0000256" key="4">
    <source>
        <dbReference type="ARBA" id="ARBA00022692"/>
    </source>
</evidence>
<dbReference type="PANTHER" id="PTHR37809">
    <property type="entry name" value="RIBOSOMAL PROTEIN S12 METHYLTHIOTRANSFERASE ACCESSORY FACTOR YCAO"/>
    <property type="match status" value="1"/>
</dbReference>
<name>A0A4Y3N6H5_PAEAU</name>
<comment type="cofactor">
    <cofactor evidence="1">
        <name>Zn(2+)</name>
        <dbReference type="ChEBI" id="CHEBI:29105"/>
    </cofactor>
</comment>
<comment type="caution">
    <text evidence="9">The sequence shown here is derived from an EMBL/GenBank/DDBJ whole genome shotgun (WGS) entry which is preliminary data.</text>
</comment>
<feature type="transmembrane region" description="Helical" evidence="7">
    <location>
        <begin position="561"/>
        <end position="583"/>
    </location>
</feature>
<keyword evidence="5 7" id="KW-1133">Transmembrane helix</keyword>
<feature type="transmembrane region" description="Helical" evidence="7">
    <location>
        <begin position="778"/>
        <end position="802"/>
    </location>
</feature>
<feature type="transmembrane region" description="Helical" evidence="7">
    <location>
        <begin position="656"/>
        <end position="676"/>
    </location>
</feature>
<evidence type="ECO:0000256" key="6">
    <source>
        <dbReference type="ARBA" id="ARBA00023136"/>
    </source>
</evidence>
<keyword evidence="4 7" id="KW-0812">Transmembrane</keyword>
<dbReference type="GO" id="GO:0006508">
    <property type="term" value="P:proteolysis"/>
    <property type="evidence" value="ECO:0007669"/>
    <property type="project" value="InterPro"/>
</dbReference>
<dbReference type="Proteomes" id="UP000317715">
    <property type="component" value="Unassembled WGS sequence"/>
</dbReference>
<evidence type="ECO:0000256" key="7">
    <source>
        <dbReference type="SAM" id="Phobius"/>
    </source>
</evidence>
<comment type="subcellular location">
    <subcellularLocation>
        <location evidence="2">Membrane</location>
        <topology evidence="2">Multi-pass membrane protein</topology>
    </subcellularLocation>
</comment>
<gene>
    <name evidence="9" type="ORF">AAU01_02190</name>
</gene>
<evidence type="ECO:0000256" key="3">
    <source>
        <dbReference type="ARBA" id="ARBA00007931"/>
    </source>
</evidence>
<dbReference type="EMBL" id="BJMD01000001">
    <property type="protein sequence ID" value="GEB17464.1"/>
    <property type="molecule type" value="Genomic_DNA"/>
</dbReference>
<dbReference type="InterPro" id="IPR008915">
    <property type="entry name" value="Peptidase_M50"/>
</dbReference>
<feature type="domain" description="YcaO" evidence="8">
    <location>
        <begin position="56"/>
        <end position="440"/>
    </location>
</feature>
<evidence type="ECO:0000313" key="10">
    <source>
        <dbReference type="Proteomes" id="UP000317715"/>
    </source>
</evidence>
<dbReference type="InterPro" id="IPR003776">
    <property type="entry name" value="YcaO-like_dom"/>
</dbReference>
<dbReference type="GO" id="GO:0016020">
    <property type="term" value="C:membrane"/>
    <property type="evidence" value="ECO:0007669"/>
    <property type="project" value="UniProtKB-SubCell"/>
</dbReference>
<protein>
    <recommendedName>
        <fullName evidence="8">YcaO domain-containing protein</fullName>
    </recommendedName>
</protein>
<dbReference type="Gene3D" id="3.30.1330.230">
    <property type="match status" value="1"/>
</dbReference>
<proteinExistence type="inferred from homology"/>
<accession>A0A4Y3N6H5</accession>
<evidence type="ECO:0000256" key="2">
    <source>
        <dbReference type="ARBA" id="ARBA00004141"/>
    </source>
</evidence>
<dbReference type="InterPro" id="IPR049694">
    <property type="entry name" value="Daptide_HExxH"/>
</dbReference>
<evidence type="ECO:0000256" key="1">
    <source>
        <dbReference type="ARBA" id="ARBA00001947"/>
    </source>
</evidence>
<dbReference type="AlphaFoldDB" id="A0A4Y3N6H5"/>
<keyword evidence="6 7" id="KW-0472">Membrane</keyword>
<dbReference type="Pfam" id="PF02624">
    <property type="entry name" value="YcaO"/>
    <property type="match status" value="1"/>
</dbReference>
<feature type="transmembrane region" description="Helical" evidence="7">
    <location>
        <begin position="752"/>
        <end position="772"/>
    </location>
</feature>
<comment type="similarity">
    <text evidence="3">Belongs to the peptidase M50B family.</text>
</comment>
<feature type="transmembrane region" description="Helical" evidence="7">
    <location>
        <begin position="688"/>
        <end position="707"/>
    </location>
</feature>
<evidence type="ECO:0000259" key="8">
    <source>
        <dbReference type="PROSITE" id="PS51664"/>
    </source>
</evidence>
<dbReference type="PROSITE" id="PS51664">
    <property type="entry name" value="YCAO"/>
    <property type="match status" value="1"/>
</dbReference>
<organism evidence="9 10">
    <name type="scientific">Paenarthrobacter aurescens</name>
    <name type="common">Arthrobacter aurescens</name>
    <dbReference type="NCBI Taxonomy" id="43663"/>
    <lineage>
        <taxon>Bacteria</taxon>
        <taxon>Bacillati</taxon>
        <taxon>Actinomycetota</taxon>
        <taxon>Actinomycetes</taxon>
        <taxon>Micrococcales</taxon>
        <taxon>Micrococcaceae</taxon>
        <taxon>Paenarthrobacter</taxon>
    </lineage>
</organism>
<sequence>MGVRQMSVDAVRTLQPSLGLVSEASIYVPNEVGLWRTVGRLANSAPGTRIGSAVGAFDITKRASLTRGAGEAVERFALVPVPSDSEHLLSRDRGLNTRIDFAGAGLGHASALACDLPWYRATDLLTGEPTLVPAPLVDYTPGHSQLNSWDGYFDPSPNGAASGPSEEFAQAAGVAEVMERDAFLRAWRQRIPLEKFDAESMPVAVRQGPEARGLSLLLVAARAAAVEPTLAFIPDGDGSPLLTAVCIITESTGRTEFGAVGLKAASDPVTALRGALQEGLQIRELFLSRAQSAGAASSCTESVRQAFPVRDTPVIDDDSRADFWTTAAAVAELRQWVGSFKPSGFPASNPAPEVKSLVQYLAQRNIGSHWVSLTHRLPPAIQELGWVAGKAICPGAVPLTMDETKELFVTPGCPSTPPPLDMSRLGKTAQREIEWPVRLASSASVDAPLQDGGPWIVAISGVPKARVSSDVADVLKALDGHLQPAQIAQQLGPLWTPADVEGIVRQLAHTGIFDDGARPAETRRVQFRPPFTVQFTLFNPTRLLEAFRPGVTAMMSPAGSVIALLLLLLSGLIGVFLAGPGMWRLLSTPLPLEAYLYVLAAMFVSTLLHELGHGMALTCFGGTPRRIGIMLFYLSPAFFCDVTDGWRLSSAKQRMVVALAGPMVHVALGSVAMTVQVFLPDSSVKDAAVLYGMICYAVAVLNLFPFIKLDGYVALMSALDIPHLRKKSIDALADVFSSRILGSRRALPGQRLLPWFGLASFLAGITFMVIGYQRLVPIFLQLGYAGHLVVFGVLCLLLVMASRSVIRFFRRAARNGSPLWRRILAVTGGAVAAGALIALVPVKPVTVAGYTYANGELRVVAPLQASGKAFAPGDRVTLQSQGMIIHENLGRATIDDAPPSNSMAPLDTIAPINLPGNTLPVVAYPSELESGMNLSTSGRAEVTSQHELSLGEWLWDAAVNSPLWPGQPGQTTQATRGHL</sequence>
<dbReference type="PANTHER" id="PTHR37809:SF1">
    <property type="entry name" value="RIBOSOMAL PROTEIN S12 METHYLTHIOTRANSFERASE ACCESSORY FACTOR YCAO"/>
    <property type="match status" value="1"/>
</dbReference>
<dbReference type="NCBIfam" id="NF041824">
    <property type="entry name" value="daptide_HExxH"/>
    <property type="match status" value="1"/>
</dbReference>